<feature type="region of interest" description="Disordered" evidence="3">
    <location>
        <begin position="1"/>
        <end position="384"/>
    </location>
</feature>
<feature type="compositionally biased region" description="Basic and acidic residues" evidence="3">
    <location>
        <begin position="29"/>
        <end position="43"/>
    </location>
</feature>
<feature type="compositionally biased region" description="Basic and acidic residues" evidence="3">
    <location>
        <begin position="343"/>
        <end position="376"/>
    </location>
</feature>
<feature type="compositionally biased region" description="Acidic residues" evidence="3">
    <location>
        <begin position="297"/>
        <end position="316"/>
    </location>
</feature>
<reference evidence="5" key="3">
    <citation type="submission" date="2025-08" db="UniProtKB">
        <authorList>
            <consortium name="RefSeq"/>
        </authorList>
    </citation>
    <scope>IDENTIFICATION</scope>
    <source>
        <strain evidence="5">NI907</strain>
    </source>
</reference>
<dbReference type="GO" id="GO:0006360">
    <property type="term" value="P:transcription by RNA polymerase I"/>
    <property type="evidence" value="ECO:0007669"/>
    <property type="project" value="TreeGrafter"/>
</dbReference>
<evidence type="ECO:0000256" key="1">
    <source>
        <dbReference type="ARBA" id="ARBA00006461"/>
    </source>
</evidence>
<sequence length="384" mass="41395">MPIVDLLASITGEKPKSAEPSKININPKRKADDDLRNGGDKLARMTTSTAPRKVPVTTSRPTTTAASPSVAPVSRPVYQGTSDPNRRTPGSTPRISAGVGQSTASAQKPRPTPASARPATSVAAPKTAPKKGSFAEIMARAAKAQQSQGPIGKIQHKAVEKPPLNRQRTDPKLEATRGPSANGRDDVRGGSVAQKGRTAGPSVSRNGDRANGRIRSPGAPGARPTPNGKKESAVATEAKKVKKAAVATTGYQGTARPKPNGAKKPGQVSTSSRNAGHRTAGVNGSRDYRSRQSRYYEDDEDDMDDFIDYDDDEEENGYGRPRYADASDNESDMEAGISDIDEEEHRAEILGRREDREQEALEQRLKRAKEERKQRLLESMSRRR</sequence>
<accession>A0A6P8BEP2</accession>
<dbReference type="Pfam" id="PF08243">
    <property type="entry name" value="SPT2"/>
    <property type="match status" value="1"/>
</dbReference>
<dbReference type="GO" id="GO:0003677">
    <property type="term" value="F:DNA binding"/>
    <property type="evidence" value="ECO:0007669"/>
    <property type="project" value="TreeGrafter"/>
</dbReference>
<evidence type="ECO:0008006" key="6">
    <source>
        <dbReference type="Google" id="ProtNLM"/>
    </source>
</evidence>
<dbReference type="SMART" id="SM00784">
    <property type="entry name" value="SPT2"/>
    <property type="match status" value="1"/>
</dbReference>
<gene>
    <name evidence="5" type="ORF">PgNI_04992</name>
</gene>
<dbReference type="AlphaFoldDB" id="A0A6P8BEP2"/>
<feature type="compositionally biased region" description="Low complexity" evidence="3">
    <location>
        <begin position="113"/>
        <end position="125"/>
    </location>
</feature>
<evidence type="ECO:0000256" key="2">
    <source>
        <dbReference type="ARBA" id="ARBA00023054"/>
    </source>
</evidence>
<dbReference type="Proteomes" id="UP000515153">
    <property type="component" value="Unplaced"/>
</dbReference>
<feature type="compositionally biased region" description="Polar residues" evidence="3">
    <location>
        <begin position="79"/>
        <end position="106"/>
    </location>
</feature>
<dbReference type="GO" id="GO:0006334">
    <property type="term" value="P:nucleosome assembly"/>
    <property type="evidence" value="ECO:0007669"/>
    <property type="project" value="TreeGrafter"/>
</dbReference>
<evidence type="ECO:0000313" key="5">
    <source>
        <dbReference type="RefSeq" id="XP_030985665.1"/>
    </source>
</evidence>
<protein>
    <recommendedName>
        <fullName evidence="6">SPT2 chromatin protein</fullName>
    </recommendedName>
</protein>
<organism evidence="4 5">
    <name type="scientific">Pyricularia grisea</name>
    <name type="common">Crabgrass-specific blast fungus</name>
    <name type="synonym">Magnaporthe grisea</name>
    <dbReference type="NCBI Taxonomy" id="148305"/>
    <lineage>
        <taxon>Eukaryota</taxon>
        <taxon>Fungi</taxon>
        <taxon>Dikarya</taxon>
        <taxon>Ascomycota</taxon>
        <taxon>Pezizomycotina</taxon>
        <taxon>Sordariomycetes</taxon>
        <taxon>Sordariomycetidae</taxon>
        <taxon>Magnaporthales</taxon>
        <taxon>Pyriculariaceae</taxon>
        <taxon>Pyricularia</taxon>
    </lineage>
</organism>
<reference evidence="5" key="1">
    <citation type="journal article" date="2019" name="Mol. Biol. Evol.">
        <title>Blast fungal genomes show frequent chromosomal changes, gene gains and losses, and effector gene turnover.</title>
        <authorList>
            <person name="Gomez Luciano L.B."/>
            <person name="Jason Tsai I."/>
            <person name="Chuma I."/>
            <person name="Tosa Y."/>
            <person name="Chen Y.H."/>
            <person name="Li J.Y."/>
            <person name="Li M.Y."/>
            <person name="Jade Lu M.Y."/>
            <person name="Nakayashiki H."/>
            <person name="Li W.H."/>
        </authorList>
    </citation>
    <scope>NUCLEOTIDE SEQUENCE</scope>
    <source>
        <strain evidence="5">NI907</strain>
    </source>
</reference>
<keyword evidence="4" id="KW-1185">Reference proteome</keyword>
<dbReference type="GO" id="GO:0042393">
    <property type="term" value="F:histone binding"/>
    <property type="evidence" value="ECO:0007669"/>
    <property type="project" value="TreeGrafter"/>
</dbReference>
<keyword evidence="2" id="KW-0175">Coiled coil</keyword>
<dbReference type="InterPro" id="IPR013256">
    <property type="entry name" value="Chromatin_SPT2"/>
</dbReference>
<feature type="compositionally biased region" description="Low complexity" evidence="3">
    <location>
        <begin position="54"/>
        <end position="77"/>
    </location>
</feature>
<evidence type="ECO:0000313" key="4">
    <source>
        <dbReference type="Proteomes" id="UP000515153"/>
    </source>
</evidence>
<dbReference type="KEGG" id="pgri:PgNI_04992"/>
<feature type="compositionally biased region" description="Basic and acidic residues" evidence="3">
    <location>
        <begin position="286"/>
        <end position="296"/>
    </location>
</feature>
<dbReference type="RefSeq" id="XP_030985665.1">
    <property type="nucleotide sequence ID" value="XM_031125033.1"/>
</dbReference>
<dbReference type="PANTHER" id="PTHR22691:SF8">
    <property type="entry name" value="PROTEIN SPT2 HOMOLOG"/>
    <property type="match status" value="1"/>
</dbReference>
<reference evidence="5" key="2">
    <citation type="submission" date="2019-10" db="EMBL/GenBank/DDBJ databases">
        <authorList>
            <consortium name="NCBI Genome Project"/>
        </authorList>
    </citation>
    <scope>NUCLEOTIDE SEQUENCE</scope>
    <source>
        <strain evidence="5">NI907</strain>
    </source>
</reference>
<dbReference type="GeneID" id="41959942"/>
<evidence type="ECO:0000256" key="3">
    <source>
        <dbReference type="SAM" id="MobiDB-lite"/>
    </source>
</evidence>
<dbReference type="PANTHER" id="PTHR22691">
    <property type="entry name" value="YEAST SPT2-RELATED"/>
    <property type="match status" value="1"/>
</dbReference>
<comment type="similarity">
    <text evidence="1">Belongs to the SPT2 family.</text>
</comment>
<proteinExistence type="inferred from homology"/>
<dbReference type="GO" id="GO:0005730">
    <property type="term" value="C:nucleolus"/>
    <property type="evidence" value="ECO:0007669"/>
    <property type="project" value="TreeGrafter"/>
</dbReference>
<name>A0A6P8BEP2_PYRGI</name>